<accession>A0AAV5HSJ0</accession>
<comment type="caution">
    <text evidence="1">The sequence shown here is derived from an EMBL/GenBank/DDBJ whole genome shotgun (WGS) entry which is preliminary data.</text>
</comment>
<dbReference type="Proteomes" id="UP001054252">
    <property type="component" value="Unassembled WGS sequence"/>
</dbReference>
<gene>
    <name evidence="1" type="ORF">SLEP1_g3093</name>
</gene>
<proteinExistence type="predicted"/>
<organism evidence="1 2">
    <name type="scientific">Rubroshorea leprosula</name>
    <dbReference type="NCBI Taxonomy" id="152421"/>
    <lineage>
        <taxon>Eukaryota</taxon>
        <taxon>Viridiplantae</taxon>
        <taxon>Streptophyta</taxon>
        <taxon>Embryophyta</taxon>
        <taxon>Tracheophyta</taxon>
        <taxon>Spermatophyta</taxon>
        <taxon>Magnoliopsida</taxon>
        <taxon>eudicotyledons</taxon>
        <taxon>Gunneridae</taxon>
        <taxon>Pentapetalae</taxon>
        <taxon>rosids</taxon>
        <taxon>malvids</taxon>
        <taxon>Malvales</taxon>
        <taxon>Dipterocarpaceae</taxon>
        <taxon>Rubroshorea</taxon>
    </lineage>
</organism>
<keyword evidence="2" id="KW-1185">Reference proteome</keyword>
<dbReference type="EMBL" id="BPVZ01000003">
    <property type="protein sequence ID" value="GKU88879.1"/>
    <property type="molecule type" value="Genomic_DNA"/>
</dbReference>
<protein>
    <submittedName>
        <fullName evidence="1">Uncharacterized protein</fullName>
    </submittedName>
</protein>
<sequence>MKCKPSRSRDSKACLQDVGLGVQPRALPACSALLDPPCSRTKETQPCLEETGRELDFSLLFLSKNLIWNPEISPPARSFRICSAFPSAVRRLQLVGANCLDFLPVILPCTCRRLLPQPSSVLLAKFWFLIVLSVSIEIECSVLCE</sequence>
<evidence type="ECO:0000313" key="2">
    <source>
        <dbReference type="Proteomes" id="UP001054252"/>
    </source>
</evidence>
<name>A0AAV5HSJ0_9ROSI</name>
<reference evidence="1 2" key="1">
    <citation type="journal article" date="2021" name="Commun. Biol.">
        <title>The genome of Shorea leprosula (Dipterocarpaceae) highlights the ecological relevance of drought in aseasonal tropical rainforests.</title>
        <authorList>
            <person name="Ng K.K.S."/>
            <person name="Kobayashi M.J."/>
            <person name="Fawcett J.A."/>
            <person name="Hatakeyama M."/>
            <person name="Paape T."/>
            <person name="Ng C.H."/>
            <person name="Ang C.C."/>
            <person name="Tnah L.H."/>
            <person name="Lee C.T."/>
            <person name="Nishiyama T."/>
            <person name="Sese J."/>
            <person name="O'Brien M.J."/>
            <person name="Copetti D."/>
            <person name="Mohd Noor M.I."/>
            <person name="Ong R.C."/>
            <person name="Putra M."/>
            <person name="Sireger I.Z."/>
            <person name="Indrioko S."/>
            <person name="Kosugi Y."/>
            <person name="Izuno A."/>
            <person name="Isagi Y."/>
            <person name="Lee S.L."/>
            <person name="Shimizu K.K."/>
        </authorList>
    </citation>
    <scope>NUCLEOTIDE SEQUENCE [LARGE SCALE GENOMIC DNA]</scope>
    <source>
        <strain evidence="1">214</strain>
    </source>
</reference>
<evidence type="ECO:0000313" key="1">
    <source>
        <dbReference type="EMBL" id="GKU88879.1"/>
    </source>
</evidence>
<dbReference type="AlphaFoldDB" id="A0AAV5HSJ0"/>